<dbReference type="Proteomes" id="UP000229340">
    <property type="component" value="Chromosome"/>
</dbReference>
<dbReference type="InterPro" id="IPR013762">
    <property type="entry name" value="Integrase-like_cat_sf"/>
</dbReference>
<dbReference type="InterPro" id="IPR010998">
    <property type="entry name" value="Integrase_recombinase_N"/>
</dbReference>
<evidence type="ECO:0000256" key="1">
    <source>
        <dbReference type="ARBA" id="ARBA00008857"/>
    </source>
</evidence>
<comment type="similarity">
    <text evidence="1">Belongs to the 'phage' integrase family.</text>
</comment>
<evidence type="ECO:0000313" key="6">
    <source>
        <dbReference type="EMBL" id="ATR77850.1"/>
    </source>
</evidence>
<proteinExistence type="inferred from homology"/>
<sequence length="463" mass="54276">MPKVIKKLTRKEIEARPSVYATSSKPEVRNDGNGLALLVYPSGTRSWRSRYNLHNKRCDYIFAKYDEINEIQARERNQQHQALAKQNIDPKSYFNDNKFAKSLTFALIAQEWLEFREHEHRKDKEHIRRLNKHVLPKIGNISHHEITKQFLQDNILNPIIENGTYEEAKRTKTTIKQILDFAIDKYELIDSNVAEKLQVPKHKVKSFPAITEEHNLKDFLKAVWKYEENHPRSNLATNCLLKISILLALRPSEIRCLKWEQYNKEENILYAFASKVDVEHPIKLPRQAIEILDKLEQHKKNEYMFPTNQSKPQPLSEGACRTVLKKIGYKDIQTMHGLRAVARTILDEELGEETKYLESQLTHKNNDRSRGAYNRSKYLKPRARILQKWADYIDALRNDENVSRFKPVENIDAEKTLDNIIETVGVEKVIADLISNIGEDEILKNIFQHIDKDKLETYLNSKK</sequence>
<evidence type="ECO:0000256" key="3">
    <source>
        <dbReference type="ARBA" id="ARBA00023125"/>
    </source>
</evidence>
<dbReference type="Gene3D" id="3.30.160.390">
    <property type="entry name" value="Integrase, DNA-binding domain"/>
    <property type="match status" value="1"/>
</dbReference>
<accession>A0A2D2LS87</accession>
<name>A0A2D2LS87_FAUOS</name>
<organism evidence="6 7">
    <name type="scientific">Faucicola osloensis</name>
    <name type="common">Moraxella osloensis</name>
    <dbReference type="NCBI Taxonomy" id="34062"/>
    <lineage>
        <taxon>Bacteria</taxon>
        <taxon>Pseudomonadati</taxon>
        <taxon>Pseudomonadota</taxon>
        <taxon>Gammaproteobacteria</taxon>
        <taxon>Moraxellales</taxon>
        <taxon>Moraxellaceae</taxon>
        <taxon>Faucicola</taxon>
    </lineage>
</organism>
<evidence type="ECO:0000256" key="4">
    <source>
        <dbReference type="ARBA" id="ARBA00023172"/>
    </source>
</evidence>
<dbReference type="PANTHER" id="PTHR30629:SF2">
    <property type="entry name" value="PROPHAGE INTEGRASE INTS-RELATED"/>
    <property type="match status" value="1"/>
</dbReference>
<dbReference type="RefSeq" id="WP_100269239.1">
    <property type="nucleotide sequence ID" value="NZ_CP024443.1"/>
</dbReference>
<keyword evidence="3" id="KW-0238">DNA-binding</keyword>
<dbReference type="Gene3D" id="1.10.150.130">
    <property type="match status" value="1"/>
</dbReference>
<dbReference type="Pfam" id="PF00589">
    <property type="entry name" value="Phage_integrase"/>
    <property type="match status" value="1"/>
</dbReference>
<dbReference type="SUPFAM" id="SSF56349">
    <property type="entry name" value="DNA breaking-rejoining enzymes"/>
    <property type="match status" value="1"/>
</dbReference>
<dbReference type="InterPro" id="IPR025166">
    <property type="entry name" value="Integrase_DNA_bind_dom"/>
</dbReference>
<dbReference type="GO" id="GO:0003677">
    <property type="term" value="F:DNA binding"/>
    <property type="evidence" value="ECO:0007669"/>
    <property type="project" value="UniProtKB-KW"/>
</dbReference>
<evidence type="ECO:0000256" key="2">
    <source>
        <dbReference type="ARBA" id="ARBA00022908"/>
    </source>
</evidence>
<protein>
    <recommendedName>
        <fullName evidence="5">Tyr recombinase domain-containing protein</fullName>
    </recommendedName>
</protein>
<dbReference type="GO" id="GO:0015074">
    <property type="term" value="P:DNA integration"/>
    <property type="evidence" value="ECO:0007669"/>
    <property type="project" value="UniProtKB-KW"/>
</dbReference>
<feature type="domain" description="Tyr recombinase" evidence="5">
    <location>
        <begin position="205"/>
        <end position="391"/>
    </location>
</feature>
<dbReference type="Pfam" id="PF13356">
    <property type="entry name" value="Arm-DNA-bind_3"/>
    <property type="match status" value="1"/>
</dbReference>
<dbReference type="AlphaFoldDB" id="A0A2D2LS87"/>
<dbReference type="InterPro" id="IPR038488">
    <property type="entry name" value="Integrase_DNA-bd_sf"/>
</dbReference>
<evidence type="ECO:0000259" key="5">
    <source>
        <dbReference type="PROSITE" id="PS51898"/>
    </source>
</evidence>
<gene>
    <name evidence="6" type="ORF">NP7_00235</name>
</gene>
<evidence type="ECO:0000313" key="7">
    <source>
        <dbReference type="Proteomes" id="UP000229340"/>
    </source>
</evidence>
<dbReference type="PANTHER" id="PTHR30629">
    <property type="entry name" value="PROPHAGE INTEGRASE"/>
    <property type="match status" value="1"/>
</dbReference>
<dbReference type="EMBL" id="CP024443">
    <property type="protein sequence ID" value="ATR77850.1"/>
    <property type="molecule type" value="Genomic_DNA"/>
</dbReference>
<dbReference type="Pfam" id="PF22022">
    <property type="entry name" value="Phage_int_M"/>
    <property type="match status" value="1"/>
</dbReference>
<dbReference type="Gene3D" id="1.10.443.10">
    <property type="entry name" value="Intergrase catalytic core"/>
    <property type="match status" value="1"/>
</dbReference>
<dbReference type="InterPro" id="IPR002104">
    <property type="entry name" value="Integrase_catalytic"/>
</dbReference>
<keyword evidence="4" id="KW-0233">DNA recombination</keyword>
<dbReference type="InterPro" id="IPR053876">
    <property type="entry name" value="Phage_int_M"/>
</dbReference>
<dbReference type="CDD" id="cd00801">
    <property type="entry name" value="INT_P4_C"/>
    <property type="match status" value="1"/>
</dbReference>
<dbReference type="InterPro" id="IPR050808">
    <property type="entry name" value="Phage_Integrase"/>
</dbReference>
<dbReference type="InterPro" id="IPR011010">
    <property type="entry name" value="DNA_brk_join_enz"/>
</dbReference>
<reference evidence="7" key="1">
    <citation type="submission" date="2017-11" db="EMBL/GenBank/DDBJ databases">
        <title>Complete genome sequence of Moraxella osloensis NP7 isolated from human skin.</title>
        <authorList>
            <person name="Lee K."/>
            <person name="Lim J.Y."/>
            <person name="Hwang I."/>
        </authorList>
    </citation>
    <scope>NUCLEOTIDE SEQUENCE [LARGE SCALE GENOMIC DNA]</scope>
    <source>
        <strain evidence="7">NP7</strain>
    </source>
</reference>
<dbReference type="PROSITE" id="PS51898">
    <property type="entry name" value="TYR_RECOMBINASE"/>
    <property type="match status" value="1"/>
</dbReference>
<dbReference type="GO" id="GO:0006310">
    <property type="term" value="P:DNA recombination"/>
    <property type="evidence" value="ECO:0007669"/>
    <property type="project" value="UniProtKB-KW"/>
</dbReference>
<keyword evidence="2" id="KW-0229">DNA integration</keyword>